<proteinExistence type="predicted"/>
<sequence>MSSKVYDINELNIDTILLKTRKLKKLCDNGGNINSQHLNALIEILDYFFEKYNDCFLSSVVWEVVDKIIILENTIEDRKSIDVDLDISINFCEFLFSKLVCHTNYENDNLTYSFSFNCLRRHLCSVISSFLNFNNSTSRRKIETAFTNQLLNLTKQLFENIKIENDLELKISYTEFLWRAFRRVDLSTFNIKRFHVNIETLEKLKNFKILKFDEECINWLKEENFLDGKCIIENGSFIISGNKKYVKKECTLCYLGKSSMFLYYDNVEEDEKCKIEVPYYHITSAYFKNKDIFTLECKAIVEQTNIFCLWGEDVKNSIDHETINKFTLSIEVKKSSKEIKNIMNSLLDTLKLEKEEQKRQKCDIQTNAHNKQYKKKEDKVRLSYFSEDNIVERLQDSPLTSNSSFKDKDISFSKFDKNNGISINFFSEKLLRNNTRKRIETLKCKGSDKRETEKSRDCTLAQQLEKKKKNLEKECKLKYNKLSEQKNYVKGYEDNGDFKKQPENEHFLMNYKLDISTPQVRIKGHNIIERDSDTEIIIEKIISCHKEKKEKFKMNLKKNFCDALNEIDNHIKSLIEKQKIRRDELHKKYEKKKKSIMFSTEKEISMLTKEMNVLIESMKKISVNKNDVKKVYEEGKFIFCTSEILNKSQGLVKKIKENLEKMNTDIIGKEKEYNKRKKLCFKALATAYE</sequence>
<keyword evidence="2" id="KW-1185">Reference proteome</keyword>
<reference evidence="1" key="1">
    <citation type="submission" date="2022-06" db="EMBL/GenBank/DDBJ databases">
        <title>The First Complete Genome of the Simian Malaria Parasite Plasmodium brasilianum.</title>
        <authorList>
            <person name="Bajic M."/>
            <person name="Ravishankar S."/>
        </authorList>
    </citation>
    <scope>NUCLEOTIDE SEQUENCE</scope>
    <source>
        <strain evidence="1">Bolivian I</strain>
    </source>
</reference>
<dbReference type="EMBL" id="CM043781">
    <property type="protein sequence ID" value="KAI4835836.1"/>
    <property type="molecule type" value="Genomic_DNA"/>
</dbReference>
<accession>A0ACB9Y3N5</accession>
<gene>
    <name evidence="1" type="ORF">MKS88_005053</name>
</gene>
<comment type="caution">
    <text evidence="1">The sequence shown here is derived from an EMBL/GenBank/DDBJ whole genome shotgun (WGS) entry which is preliminary data.</text>
</comment>
<name>A0ACB9Y3N5_PLABR</name>
<protein>
    <submittedName>
        <fullName evidence="1">Uncharacterized protein</fullName>
    </submittedName>
</protein>
<evidence type="ECO:0000313" key="2">
    <source>
        <dbReference type="Proteomes" id="UP001056978"/>
    </source>
</evidence>
<organism evidence="1 2">
    <name type="scientific">Plasmodium brasilianum</name>
    <dbReference type="NCBI Taxonomy" id="5824"/>
    <lineage>
        <taxon>Eukaryota</taxon>
        <taxon>Sar</taxon>
        <taxon>Alveolata</taxon>
        <taxon>Apicomplexa</taxon>
        <taxon>Aconoidasida</taxon>
        <taxon>Haemosporida</taxon>
        <taxon>Plasmodiidae</taxon>
        <taxon>Plasmodium</taxon>
        <taxon>Plasmodium (Plasmodium)</taxon>
    </lineage>
</organism>
<evidence type="ECO:0000313" key="1">
    <source>
        <dbReference type="EMBL" id="KAI4835836.1"/>
    </source>
</evidence>
<dbReference type="Proteomes" id="UP001056978">
    <property type="component" value="Chromosome 13"/>
</dbReference>